<dbReference type="Gramene" id="OGLUM02G04990.1">
    <property type="protein sequence ID" value="OGLUM02G04990.1"/>
    <property type="gene ID" value="OGLUM02G04990"/>
</dbReference>
<feature type="compositionally biased region" description="Low complexity" evidence="1">
    <location>
        <begin position="64"/>
        <end position="84"/>
    </location>
</feature>
<reference evidence="2" key="1">
    <citation type="submission" date="2015-04" db="UniProtKB">
        <authorList>
            <consortium name="EnsemblPlants"/>
        </authorList>
    </citation>
    <scope>IDENTIFICATION</scope>
</reference>
<dbReference type="AlphaFoldDB" id="A0A0D9YMU0"/>
<dbReference type="Proteomes" id="UP000026961">
    <property type="component" value="Chromosome 2"/>
</dbReference>
<protein>
    <submittedName>
        <fullName evidence="2">Uncharacterized protein</fullName>
    </submittedName>
</protein>
<feature type="region of interest" description="Disordered" evidence="1">
    <location>
        <begin position="64"/>
        <end position="102"/>
    </location>
</feature>
<keyword evidence="3" id="KW-1185">Reference proteome</keyword>
<dbReference type="HOGENOM" id="CLU_2296347_0_0_1"/>
<feature type="compositionally biased region" description="Low complexity" evidence="1">
    <location>
        <begin position="93"/>
        <end position="102"/>
    </location>
</feature>
<evidence type="ECO:0000256" key="1">
    <source>
        <dbReference type="SAM" id="MobiDB-lite"/>
    </source>
</evidence>
<reference evidence="2" key="2">
    <citation type="submission" date="2018-05" db="EMBL/GenBank/DDBJ databases">
        <title>OgluRS3 (Oryza glumaepatula Reference Sequence Version 3).</title>
        <authorList>
            <person name="Zhang J."/>
            <person name="Kudrna D."/>
            <person name="Lee S."/>
            <person name="Talag J."/>
            <person name="Welchert J."/>
            <person name="Wing R.A."/>
        </authorList>
    </citation>
    <scope>NUCLEOTIDE SEQUENCE [LARGE SCALE GENOMIC DNA]</scope>
</reference>
<organism evidence="2">
    <name type="scientific">Oryza glumipatula</name>
    <dbReference type="NCBI Taxonomy" id="40148"/>
    <lineage>
        <taxon>Eukaryota</taxon>
        <taxon>Viridiplantae</taxon>
        <taxon>Streptophyta</taxon>
        <taxon>Embryophyta</taxon>
        <taxon>Tracheophyta</taxon>
        <taxon>Spermatophyta</taxon>
        <taxon>Magnoliopsida</taxon>
        <taxon>Liliopsida</taxon>
        <taxon>Poales</taxon>
        <taxon>Poaceae</taxon>
        <taxon>BOP clade</taxon>
        <taxon>Oryzoideae</taxon>
        <taxon>Oryzeae</taxon>
        <taxon>Oryzinae</taxon>
        <taxon>Oryza</taxon>
    </lineage>
</organism>
<evidence type="ECO:0000313" key="3">
    <source>
        <dbReference type="Proteomes" id="UP000026961"/>
    </source>
</evidence>
<name>A0A0D9YMU0_9ORYZ</name>
<evidence type="ECO:0000313" key="2">
    <source>
        <dbReference type="EnsemblPlants" id="OGLUM02G04990.1"/>
    </source>
</evidence>
<accession>A0A0D9YMU0</accession>
<dbReference type="EnsemblPlants" id="OGLUM02G04990.1">
    <property type="protein sequence ID" value="OGLUM02G04990.1"/>
    <property type="gene ID" value="OGLUM02G04990"/>
</dbReference>
<sequence>MKWMRVRVNHVYVYLDEVEHVYDGSGGEHGVGAAGVGVGRSGSAVPIGAKPWVVQQQQPTATAAAVASTASTRLHASAQPAAASPRRRGGRAGPEPQQQQQQ</sequence>
<proteinExistence type="predicted"/>